<evidence type="ECO:0000256" key="1">
    <source>
        <dbReference type="SAM" id="MobiDB-lite"/>
    </source>
</evidence>
<accession>A0A8J5TRV9</accession>
<comment type="caution">
    <text evidence="3">The sequence shown here is derived from an EMBL/GenBank/DDBJ whole genome shotgun (WGS) entry which is preliminary data.</text>
</comment>
<proteinExistence type="predicted"/>
<gene>
    <name evidence="3" type="ORF">Forpe1208_v011919</name>
</gene>
<sequence>MVGAETYRQRYSETQLETHMETQQGAAELRRGDIGLDEQPDAHAPSPAASGAPSCIMVATAPRATYEEEEEPEHHGLSSPKKKRRIILTSLNGMTIVNFYRQNDEKDALNTLLRWPVPERCLVAGDFNARHHSWQTGQATNRGQEIADWTSENDLNLLNTLDIPTNPHGNTIDLAFTNLPLAEATVEDHLATSSDHFTLSLTFPDIRSTPMQPAKIRVTTEDELKRFVEIVELGATEIPMSHSTPAELDELASALVNLLTSAAKASGRPARKGGRPAPWWTEECADAAATFRAIRRSYPLGFNQDVQMAKRDFHPAALFSKLSGG</sequence>
<dbReference type="GO" id="GO:0003824">
    <property type="term" value="F:catalytic activity"/>
    <property type="evidence" value="ECO:0007669"/>
    <property type="project" value="InterPro"/>
</dbReference>
<dbReference type="InterPro" id="IPR005135">
    <property type="entry name" value="Endo/exonuclease/phosphatase"/>
</dbReference>
<dbReference type="AlphaFoldDB" id="A0A8J5TRV9"/>
<evidence type="ECO:0000313" key="4">
    <source>
        <dbReference type="Proteomes" id="UP000694050"/>
    </source>
</evidence>
<feature type="region of interest" description="Disordered" evidence="1">
    <location>
        <begin position="1"/>
        <end position="29"/>
    </location>
</feature>
<protein>
    <recommendedName>
        <fullName evidence="2">Endonuclease/exonuclease/phosphatase domain-containing protein</fullName>
    </recommendedName>
</protein>
<evidence type="ECO:0000259" key="2">
    <source>
        <dbReference type="Pfam" id="PF14529"/>
    </source>
</evidence>
<organism evidence="3 4">
    <name type="scientific">Fusarium oxysporum f. sp. rapae</name>
    <dbReference type="NCBI Taxonomy" id="485398"/>
    <lineage>
        <taxon>Eukaryota</taxon>
        <taxon>Fungi</taxon>
        <taxon>Dikarya</taxon>
        <taxon>Ascomycota</taxon>
        <taxon>Pezizomycotina</taxon>
        <taxon>Sordariomycetes</taxon>
        <taxon>Hypocreomycetidae</taxon>
        <taxon>Hypocreales</taxon>
        <taxon>Nectriaceae</taxon>
        <taxon>Fusarium</taxon>
        <taxon>Fusarium oxysporum species complex</taxon>
    </lineage>
</organism>
<feature type="domain" description="Endonuclease/exonuclease/phosphatase" evidence="2">
    <location>
        <begin position="95"/>
        <end position="197"/>
    </location>
</feature>
<evidence type="ECO:0000313" key="3">
    <source>
        <dbReference type="EMBL" id="KAG7408663.1"/>
    </source>
</evidence>
<dbReference type="Proteomes" id="UP000694050">
    <property type="component" value="Unassembled WGS sequence"/>
</dbReference>
<dbReference type="EMBL" id="JAELUQ010000009">
    <property type="protein sequence ID" value="KAG7408663.1"/>
    <property type="molecule type" value="Genomic_DNA"/>
</dbReference>
<name>A0A8J5TRV9_FUSOX</name>
<reference evidence="3" key="1">
    <citation type="submission" date="2021-04" db="EMBL/GenBank/DDBJ databases">
        <title>First draft genome resource for Brassicaceae pathogens Fusarium oxysporum f. sp. raphani and Fusarium oxysporum f. sp. rapae.</title>
        <authorList>
            <person name="Asai S."/>
        </authorList>
    </citation>
    <scope>NUCLEOTIDE SEQUENCE</scope>
    <source>
        <strain evidence="3">Tf1208</strain>
    </source>
</reference>
<dbReference type="Pfam" id="PF14529">
    <property type="entry name" value="Exo_endo_phos_2"/>
    <property type="match status" value="1"/>
</dbReference>
<feature type="compositionally biased region" description="Basic and acidic residues" evidence="1">
    <location>
        <begin position="7"/>
        <end position="20"/>
    </location>
</feature>